<dbReference type="AlphaFoldDB" id="A0A8X8GV17"/>
<dbReference type="RefSeq" id="WP_152824278.1">
    <property type="nucleotide sequence ID" value="NZ_WHUT02000002.1"/>
</dbReference>
<sequence length="157" mass="17113">MRPGPAPAVLLALAVGLAGFAQPARADDGLKKLIPLVEIYDVRKPARPGFDVAGIRCAALFTAQKHWKDTHPRTAGRGPSPKQLKIVATHLTRSEIFRREQGKGMVESYETVLADVQRVIQLYLARFETRAEGGAHPWQGDGLIRGDSAYCKALGED</sequence>
<accession>A0A8X8GV17</accession>
<comment type="caution">
    <text evidence="2">The sequence shown here is derived from an EMBL/GenBank/DDBJ whole genome shotgun (WGS) entry which is preliminary data.</text>
</comment>
<evidence type="ECO:0000313" key="2">
    <source>
        <dbReference type="EMBL" id="NUB43662.1"/>
    </source>
</evidence>
<reference evidence="2" key="1">
    <citation type="submission" date="2020-05" db="EMBL/GenBank/DDBJ databases">
        <title>Fertoebacter nigrum gen. nov., sp. nov., a new member of the family Rhodobacteraceae.</title>
        <authorList>
            <person name="Szuroczki S."/>
            <person name="Abbaszade G."/>
            <person name="Buni D."/>
            <person name="Schumann P."/>
            <person name="Toth E."/>
        </authorList>
    </citation>
    <scope>NUCLEOTIDE SEQUENCE</scope>
    <source>
        <strain evidence="2">RG-N-1a</strain>
    </source>
</reference>
<dbReference type="Proteomes" id="UP000484076">
    <property type="component" value="Unassembled WGS sequence"/>
</dbReference>
<evidence type="ECO:0008006" key="4">
    <source>
        <dbReference type="Google" id="ProtNLM"/>
    </source>
</evidence>
<organism evidence="2 3">
    <name type="scientific">Fertoeibacter niger</name>
    <dbReference type="NCBI Taxonomy" id="2656921"/>
    <lineage>
        <taxon>Bacteria</taxon>
        <taxon>Pseudomonadati</taxon>
        <taxon>Pseudomonadota</taxon>
        <taxon>Alphaproteobacteria</taxon>
        <taxon>Rhodobacterales</taxon>
        <taxon>Paracoccaceae</taxon>
        <taxon>Fertoeibacter</taxon>
    </lineage>
</organism>
<evidence type="ECO:0000256" key="1">
    <source>
        <dbReference type="SAM" id="SignalP"/>
    </source>
</evidence>
<evidence type="ECO:0000313" key="3">
    <source>
        <dbReference type="Proteomes" id="UP000484076"/>
    </source>
</evidence>
<keyword evidence="1" id="KW-0732">Signal</keyword>
<dbReference type="EMBL" id="WHUT02000002">
    <property type="protein sequence ID" value="NUB43662.1"/>
    <property type="molecule type" value="Genomic_DNA"/>
</dbReference>
<protein>
    <recommendedName>
        <fullName evidence="4">TIGR02301 family protein</fullName>
    </recommendedName>
</protein>
<name>A0A8X8GV17_9RHOB</name>
<proteinExistence type="predicted"/>
<keyword evidence="3" id="KW-1185">Reference proteome</keyword>
<feature type="signal peptide" evidence="1">
    <location>
        <begin position="1"/>
        <end position="26"/>
    </location>
</feature>
<gene>
    <name evidence="2" type="ORF">GEU84_004635</name>
</gene>
<feature type="chain" id="PRO_5036474838" description="TIGR02301 family protein" evidence="1">
    <location>
        <begin position="27"/>
        <end position="157"/>
    </location>
</feature>